<dbReference type="NCBIfam" id="TIGR01496">
    <property type="entry name" value="DHPS"/>
    <property type="match status" value="1"/>
</dbReference>
<dbReference type="PROSITE" id="PS00792">
    <property type="entry name" value="DHPS_1"/>
    <property type="match status" value="1"/>
</dbReference>
<evidence type="ECO:0000256" key="3">
    <source>
        <dbReference type="ARBA" id="ARBA00004763"/>
    </source>
</evidence>
<evidence type="ECO:0000256" key="4">
    <source>
        <dbReference type="ARBA" id="ARBA00012458"/>
    </source>
</evidence>
<dbReference type="InterPro" id="IPR045031">
    <property type="entry name" value="DHP_synth-like"/>
</dbReference>
<dbReference type="CDD" id="cd00739">
    <property type="entry name" value="DHPS"/>
    <property type="match status" value="1"/>
</dbReference>
<sequence>MSTINCAGKLIDLSTPHVMGIVNITPDSFYDGGALKSDKDILNQVETMLADGATFIDIGGYSSRPDSEDISAEEEIQRVIPVIDLVKKHFPSAVISCDSFRESVIARALQHGIEIVNDISAGHLDAKMMETVGNAGVPYIMMHMRGTSQTMKSLTHYDDLVLEINQYFAERVHVARASGIKDILIDPGFGFAKTTQQNFQLLKNLDLLHFHGLPILAGVSRKSMIYKTLGITASEALNGTSALHMKCLDQGAKILRVHDVKEAMEVIQLHQSIQNN</sequence>
<evidence type="ECO:0000256" key="8">
    <source>
        <dbReference type="ARBA" id="ARBA00022909"/>
    </source>
</evidence>
<protein>
    <recommendedName>
        <fullName evidence="4 9">Dihydropteroate synthase</fullName>
        <shortName evidence="9">DHPS</shortName>
        <ecNumber evidence="4 9">2.5.1.15</ecNumber>
    </recommendedName>
    <alternativeName>
        <fullName evidence="9">Dihydropteroate pyrophosphorylase</fullName>
    </alternativeName>
</protein>
<dbReference type="InterPro" id="IPR011005">
    <property type="entry name" value="Dihydropteroate_synth-like_sf"/>
</dbReference>
<dbReference type="GO" id="GO:0005829">
    <property type="term" value="C:cytosol"/>
    <property type="evidence" value="ECO:0007669"/>
    <property type="project" value="TreeGrafter"/>
</dbReference>
<dbReference type="InterPro" id="IPR000489">
    <property type="entry name" value="Pterin-binding_dom"/>
</dbReference>
<evidence type="ECO:0000256" key="5">
    <source>
        <dbReference type="ARBA" id="ARBA00022679"/>
    </source>
</evidence>
<dbReference type="RefSeq" id="WP_105982962.1">
    <property type="nucleotide sequence ID" value="NZ_MQUC01000003.1"/>
</dbReference>
<dbReference type="Proteomes" id="UP000239532">
    <property type="component" value="Unassembled WGS sequence"/>
</dbReference>
<dbReference type="GO" id="GO:0046872">
    <property type="term" value="F:metal ion binding"/>
    <property type="evidence" value="ECO:0007669"/>
    <property type="project" value="UniProtKB-KW"/>
</dbReference>
<evidence type="ECO:0000256" key="2">
    <source>
        <dbReference type="ARBA" id="ARBA00001946"/>
    </source>
</evidence>
<dbReference type="GO" id="GO:0046654">
    <property type="term" value="P:tetrahydrofolate biosynthetic process"/>
    <property type="evidence" value="ECO:0007669"/>
    <property type="project" value="UniProtKB-UniPathway"/>
</dbReference>
<dbReference type="EC" id="2.5.1.15" evidence="4 9"/>
<dbReference type="OrthoDB" id="9811744at2"/>
<comment type="catalytic activity">
    <reaction evidence="1">
        <text>(7,8-dihydropterin-6-yl)methyl diphosphate + 4-aminobenzoate = 7,8-dihydropteroate + diphosphate</text>
        <dbReference type="Rhea" id="RHEA:19949"/>
        <dbReference type="ChEBI" id="CHEBI:17836"/>
        <dbReference type="ChEBI" id="CHEBI:17839"/>
        <dbReference type="ChEBI" id="CHEBI:33019"/>
        <dbReference type="ChEBI" id="CHEBI:72950"/>
        <dbReference type="EC" id="2.5.1.15"/>
    </reaction>
</comment>
<dbReference type="GO" id="GO:0046656">
    <property type="term" value="P:folic acid biosynthetic process"/>
    <property type="evidence" value="ECO:0007669"/>
    <property type="project" value="UniProtKB-KW"/>
</dbReference>
<comment type="similarity">
    <text evidence="9">Belongs to the DHPS family.</text>
</comment>
<comment type="pathway">
    <text evidence="3 9">Cofactor biosynthesis; tetrahydrofolate biosynthesis; 7,8-dihydrofolate from 2-amino-4-hydroxy-6-hydroxymethyl-7,8-dihydropteridine diphosphate and 4-aminobenzoate: step 1/2.</text>
</comment>
<evidence type="ECO:0000256" key="1">
    <source>
        <dbReference type="ARBA" id="ARBA00000012"/>
    </source>
</evidence>
<evidence type="ECO:0000259" key="10">
    <source>
        <dbReference type="PROSITE" id="PS50972"/>
    </source>
</evidence>
<gene>
    <name evidence="11" type="ORF">BST86_08825</name>
</gene>
<dbReference type="AlphaFoldDB" id="A0A2S9WUP0"/>
<evidence type="ECO:0000313" key="12">
    <source>
        <dbReference type="Proteomes" id="UP000239532"/>
    </source>
</evidence>
<reference evidence="11 12" key="1">
    <citation type="submission" date="2016-11" db="EMBL/GenBank/DDBJ databases">
        <title>Trade-off between light-utilization and light-protection in marine flavobacteria.</title>
        <authorList>
            <person name="Kumagai Y."/>
        </authorList>
    </citation>
    <scope>NUCLEOTIDE SEQUENCE [LARGE SCALE GENOMIC DNA]</scope>
    <source>
        <strain evidence="11 12">JCM 17109</strain>
    </source>
</reference>
<dbReference type="InterPro" id="IPR006390">
    <property type="entry name" value="DHP_synth_dom"/>
</dbReference>
<evidence type="ECO:0000256" key="6">
    <source>
        <dbReference type="ARBA" id="ARBA00022723"/>
    </source>
</evidence>
<feature type="domain" description="Pterin-binding" evidence="10">
    <location>
        <begin position="16"/>
        <end position="268"/>
    </location>
</feature>
<keyword evidence="8 9" id="KW-0289">Folate biosynthesis</keyword>
<comment type="cofactor">
    <cofactor evidence="2 9">
        <name>Mg(2+)</name>
        <dbReference type="ChEBI" id="CHEBI:18420"/>
    </cofactor>
</comment>
<organism evidence="11 12">
    <name type="scientific">Nonlabens agnitus</name>
    <dbReference type="NCBI Taxonomy" id="870484"/>
    <lineage>
        <taxon>Bacteria</taxon>
        <taxon>Pseudomonadati</taxon>
        <taxon>Bacteroidota</taxon>
        <taxon>Flavobacteriia</taxon>
        <taxon>Flavobacteriales</taxon>
        <taxon>Flavobacteriaceae</taxon>
        <taxon>Nonlabens</taxon>
    </lineage>
</organism>
<keyword evidence="5 9" id="KW-0808">Transferase</keyword>
<keyword evidence="12" id="KW-1185">Reference proteome</keyword>
<comment type="caution">
    <text evidence="11">The sequence shown here is derived from an EMBL/GenBank/DDBJ whole genome shotgun (WGS) entry which is preliminary data.</text>
</comment>
<evidence type="ECO:0000256" key="7">
    <source>
        <dbReference type="ARBA" id="ARBA00022842"/>
    </source>
</evidence>
<keyword evidence="6 9" id="KW-0479">Metal-binding</keyword>
<dbReference type="UniPathway" id="UPA00077">
    <property type="reaction ID" value="UER00156"/>
</dbReference>
<keyword evidence="7 9" id="KW-0460">Magnesium</keyword>
<dbReference type="PANTHER" id="PTHR20941:SF1">
    <property type="entry name" value="FOLIC ACID SYNTHESIS PROTEIN FOL1"/>
    <property type="match status" value="1"/>
</dbReference>
<dbReference type="PROSITE" id="PS50972">
    <property type="entry name" value="PTERIN_BINDING"/>
    <property type="match status" value="1"/>
</dbReference>
<name>A0A2S9WUP0_9FLAO</name>
<dbReference type="SUPFAM" id="SSF51717">
    <property type="entry name" value="Dihydropteroate synthetase-like"/>
    <property type="match status" value="1"/>
</dbReference>
<proteinExistence type="inferred from homology"/>
<comment type="function">
    <text evidence="9">Catalyzes the condensation of para-aminobenzoate (pABA) with 6-hydroxymethyl-7,8-dihydropterin diphosphate (DHPt-PP) to form 7,8-dihydropteroate (H2Pte), the immediate precursor of folate derivatives.</text>
</comment>
<accession>A0A2S9WUP0</accession>
<dbReference type="PANTHER" id="PTHR20941">
    <property type="entry name" value="FOLATE SYNTHESIS PROTEINS"/>
    <property type="match status" value="1"/>
</dbReference>
<dbReference type="GO" id="GO:0004156">
    <property type="term" value="F:dihydropteroate synthase activity"/>
    <property type="evidence" value="ECO:0007669"/>
    <property type="project" value="UniProtKB-EC"/>
</dbReference>
<evidence type="ECO:0000313" key="11">
    <source>
        <dbReference type="EMBL" id="PRP67194.1"/>
    </source>
</evidence>
<dbReference type="Gene3D" id="3.20.20.20">
    <property type="entry name" value="Dihydropteroate synthase-like"/>
    <property type="match status" value="1"/>
</dbReference>
<evidence type="ECO:0000256" key="9">
    <source>
        <dbReference type="RuleBase" id="RU361205"/>
    </source>
</evidence>
<dbReference type="Pfam" id="PF00809">
    <property type="entry name" value="Pterin_bind"/>
    <property type="match status" value="1"/>
</dbReference>
<dbReference type="EMBL" id="MQUC01000003">
    <property type="protein sequence ID" value="PRP67194.1"/>
    <property type="molecule type" value="Genomic_DNA"/>
</dbReference>